<comment type="similarity">
    <text evidence="1 4">Belongs to the glycosyl hydrolase 43 family.</text>
</comment>
<evidence type="ECO:0000256" key="2">
    <source>
        <dbReference type="ARBA" id="ARBA00022801"/>
    </source>
</evidence>
<gene>
    <name evidence="7" type="ORF">ACFO1S_11230</name>
</gene>
<organism evidence="7 8">
    <name type="scientific">Cohnella boryungensis</name>
    <dbReference type="NCBI Taxonomy" id="768479"/>
    <lineage>
        <taxon>Bacteria</taxon>
        <taxon>Bacillati</taxon>
        <taxon>Bacillota</taxon>
        <taxon>Bacilli</taxon>
        <taxon>Bacillales</taxon>
        <taxon>Paenibacillaceae</taxon>
        <taxon>Cohnella</taxon>
    </lineage>
</organism>
<protein>
    <submittedName>
        <fullName evidence="7">Glycoside hydrolase 43 family protein</fullName>
    </submittedName>
</protein>
<evidence type="ECO:0000313" key="7">
    <source>
        <dbReference type="EMBL" id="MFC4304011.1"/>
    </source>
</evidence>
<dbReference type="PANTHER" id="PTHR42812">
    <property type="entry name" value="BETA-XYLOSIDASE"/>
    <property type="match status" value="1"/>
</dbReference>
<proteinExistence type="inferred from homology"/>
<name>A0ABV8S9H8_9BACL</name>
<evidence type="ECO:0000256" key="5">
    <source>
        <dbReference type="SAM" id="MobiDB-lite"/>
    </source>
</evidence>
<evidence type="ECO:0000256" key="4">
    <source>
        <dbReference type="RuleBase" id="RU361187"/>
    </source>
</evidence>
<dbReference type="Proteomes" id="UP001595755">
    <property type="component" value="Unassembled WGS sequence"/>
</dbReference>
<dbReference type="CDD" id="cd09001">
    <property type="entry name" value="GH43_FsAxh1-like"/>
    <property type="match status" value="1"/>
</dbReference>
<comment type="caution">
    <text evidence="7">The sequence shown here is derived from an EMBL/GenBank/DDBJ whole genome shotgun (WGS) entry which is preliminary data.</text>
</comment>
<dbReference type="Pfam" id="PF17851">
    <property type="entry name" value="GH43_C2"/>
    <property type="match status" value="1"/>
</dbReference>
<dbReference type="EMBL" id="JBHSED010000017">
    <property type="protein sequence ID" value="MFC4304011.1"/>
    <property type="molecule type" value="Genomic_DNA"/>
</dbReference>
<feature type="region of interest" description="Disordered" evidence="5">
    <location>
        <begin position="1"/>
        <end position="22"/>
    </location>
</feature>
<sequence length="534" mass="58640">MASLSGREAQSGGQSALREHPWISDQGDGTYINPVLHADYSDPDVIRAGSDFYMTASSFGHLPGLPILHSRDLVNWRLIHHAVPRMPLDGYDVPQHGNGVWAPSLRYHDGRYWIFYGDPDVGILMTTAVDPAGEWTPLHVVKFGKGLIDVCPFWDEDGRAYLIHAYAHSRSGIKHKLAVCSMSADGKRLLDEGRIVYDGTETHPTLEGPKLYKRNGFYYIFAPAGGVSTGWQTVFRSTSIWGPYEDKIVLHQGQTPVNGPHQGGWVELESGESWFVHFQDKGPYGRVVHLQPMSWEKDWPVMGERREGDPIGEPVLRYRKPDAGCACPVEVPAASDEFDAPKLGLQWQWQANPQENWYSLGARAGSIRLYAVGQNNGGLYAAPNLLLQKFPAPEFQAACELDPSGLGAGDSGGLIVFGYRYGCLAVRRSDEDAANGSLTLFLAAGDKAGEEEAWSLSLAETDRILLRVEVRIDASCHFSYSLDRVSYKAIPAGAFQASEGHWVGAKLGLFASGSGGGCMDADWFRVSKRDGSHE</sequence>
<dbReference type="GO" id="GO:0016787">
    <property type="term" value="F:hydrolase activity"/>
    <property type="evidence" value="ECO:0007669"/>
    <property type="project" value="UniProtKB-KW"/>
</dbReference>
<dbReference type="Pfam" id="PF04616">
    <property type="entry name" value="Glyco_hydro_43"/>
    <property type="match status" value="1"/>
</dbReference>
<dbReference type="Gene3D" id="2.115.10.20">
    <property type="entry name" value="Glycosyl hydrolase domain, family 43"/>
    <property type="match status" value="1"/>
</dbReference>
<keyword evidence="2 4" id="KW-0378">Hydrolase</keyword>
<keyword evidence="3 4" id="KW-0326">Glycosidase</keyword>
<dbReference type="RefSeq" id="WP_204605801.1">
    <property type="nucleotide sequence ID" value="NZ_JBHSED010000017.1"/>
</dbReference>
<feature type="domain" description="Beta-xylosidase C-terminal Concanavalin A-like" evidence="6">
    <location>
        <begin position="335"/>
        <end position="526"/>
    </location>
</feature>
<dbReference type="SUPFAM" id="SSF49899">
    <property type="entry name" value="Concanavalin A-like lectins/glucanases"/>
    <property type="match status" value="1"/>
</dbReference>
<dbReference type="Gene3D" id="2.60.120.200">
    <property type="match status" value="1"/>
</dbReference>
<reference evidence="8" key="1">
    <citation type="journal article" date="2019" name="Int. J. Syst. Evol. Microbiol.">
        <title>The Global Catalogue of Microorganisms (GCM) 10K type strain sequencing project: providing services to taxonomists for standard genome sequencing and annotation.</title>
        <authorList>
            <consortium name="The Broad Institute Genomics Platform"/>
            <consortium name="The Broad Institute Genome Sequencing Center for Infectious Disease"/>
            <person name="Wu L."/>
            <person name="Ma J."/>
        </authorList>
    </citation>
    <scope>NUCLEOTIDE SEQUENCE [LARGE SCALE GENOMIC DNA]</scope>
    <source>
        <strain evidence="8">CGMCC 4.1641</strain>
    </source>
</reference>
<evidence type="ECO:0000256" key="3">
    <source>
        <dbReference type="ARBA" id="ARBA00023295"/>
    </source>
</evidence>
<accession>A0ABV8S9H8</accession>
<evidence type="ECO:0000259" key="6">
    <source>
        <dbReference type="Pfam" id="PF17851"/>
    </source>
</evidence>
<evidence type="ECO:0000256" key="1">
    <source>
        <dbReference type="ARBA" id="ARBA00009865"/>
    </source>
</evidence>
<dbReference type="InterPro" id="IPR041542">
    <property type="entry name" value="GH43_C2"/>
</dbReference>
<dbReference type="InterPro" id="IPR013320">
    <property type="entry name" value="ConA-like_dom_sf"/>
</dbReference>
<dbReference type="PANTHER" id="PTHR42812:SF12">
    <property type="entry name" value="BETA-XYLOSIDASE-RELATED"/>
    <property type="match status" value="1"/>
</dbReference>
<dbReference type="InterPro" id="IPR051795">
    <property type="entry name" value="Glycosyl_Hydrlase_43"/>
</dbReference>
<dbReference type="SUPFAM" id="SSF75005">
    <property type="entry name" value="Arabinanase/levansucrase/invertase"/>
    <property type="match status" value="1"/>
</dbReference>
<keyword evidence="8" id="KW-1185">Reference proteome</keyword>
<dbReference type="InterPro" id="IPR006710">
    <property type="entry name" value="Glyco_hydro_43"/>
</dbReference>
<evidence type="ECO:0000313" key="8">
    <source>
        <dbReference type="Proteomes" id="UP001595755"/>
    </source>
</evidence>
<dbReference type="InterPro" id="IPR023296">
    <property type="entry name" value="Glyco_hydro_beta-prop_sf"/>
</dbReference>